<evidence type="ECO:0000313" key="1">
    <source>
        <dbReference type="EMBL" id="KAL3794970.1"/>
    </source>
</evidence>
<accession>A0ABD3Q9Y7</accession>
<organism evidence="1 2">
    <name type="scientific">Cyclotella atomus</name>
    <dbReference type="NCBI Taxonomy" id="382360"/>
    <lineage>
        <taxon>Eukaryota</taxon>
        <taxon>Sar</taxon>
        <taxon>Stramenopiles</taxon>
        <taxon>Ochrophyta</taxon>
        <taxon>Bacillariophyta</taxon>
        <taxon>Coscinodiscophyceae</taxon>
        <taxon>Thalassiosirophycidae</taxon>
        <taxon>Stephanodiscales</taxon>
        <taxon>Stephanodiscaceae</taxon>
        <taxon>Cyclotella</taxon>
    </lineage>
</organism>
<comment type="caution">
    <text evidence="1">The sequence shown here is derived from an EMBL/GenBank/DDBJ whole genome shotgun (WGS) entry which is preliminary data.</text>
</comment>
<proteinExistence type="predicted"/>
<name>A0ABD3Q9Y7_9STRA</name>
<evidence type="ECO:0000313" key="2">
    <source>
        <dbReference type="Proteomes" id="UP001530400"/>
    </source>
</evidence>
<protein>
    <submittedName>
        <fullName evidence="1">Uncharacterized protein</fullName>
    </submittedName>
</protein>
<dbReference type="Proteomes" id="UP001530400">
    <property type="component" value="Unassembled WGS sequence"/>
</dbReference>
<reference evidence="1 2" key="1">
    <citation type="submission" date="2024-10" db="EMBL/GenBank/DDBJ databases">
        <title>Updated reference genomes for cyclostephanoid diatoms.</title>
        <authorList>
            <person name="Roberts W.R."/>
            <person name="Alverson A.J."/>
        </authorList>
    </citation>
    <scope>NUCLEOTIDE SEQUENCE [LARGE SCALE GENOMIC DNA]</scope>
    <source>
        <strain evidence="1 2">AJA010-31</strain>
    </source>
</reference>
<sequence length="318" mass="37326">MTRPVHSRRALFRRLLVGFVIAAVWLICIAGTSKRSSRLVTVFYNVYANPDHIENAQDIVIEQMQHMLPEHRLLVRSIGAQFQIENASRIQHDKQGSESETLGLLWNYCRDSPHAENEIVIYIHNKGSFHPSNENTMFRRLITPAALSKECSQMPPICNICSFRFSPLPHPHSPGNMWAARCNYIKLLLDPMQFERNMTQFYNMNKMRDSPSKIGTGRYAAEHWVHSHPSLKACDLSTSPYVWGYNGITTAEHDMKLEHAPRYNKKIFMMNSGFYDWEYWDDRWLNVDHRLEEYMFLYNQTPPRTWFGWSFYNPTLGE</sequence>
<gene>
    <name evidence="1" type="ORF">ACHAWO_009929</name>
</gene>
<dbReference type="AlphaFoldDB" id="A0ABD3Q9Y7"/>
<dbReference type="EMBL" id="JALLPJ020000338">
    <property type="protein sequence ID" value="KAL3794970.1"/>
    <property type="molecule type" value="Genomic_DNA"/>
</dbReference>
<keyword evidence="2" id="KW-1185">Reference proteome</keyword>